<sequence length="674" mass="72234">MHMQRDNEGIRLPKLLGLAVAGATLLAGMVVLPATQASAANDDYGYKTEDDFIPGAMTSETPTLTVTKFLSLSGGLNPTGSANDLDQLKENHDLLPAKDILFNVQEVTHADGQSLADIKPGDSSTYKTLGTQYAGVTDGQGVISTWYEADTTAANLGKIANAKENGQPSETSTVKAFQPAKDGVGHYYILTENTDKSWAFASKNPNKLDSSKYTPAAPSFFGLPYATQALTGTKQTGYIYHLHLYPKNVNSTVFSKTVQNVYDSKGGVKSQRTAVAGDKIDYKLTQKIYADSAPATGDGKLDVTELAGNFADIKISDRMSTALKVDDNGFNVAVHYKDGTGNQVDTVLTKDTDYKLDNVKNPDRLVGTGKMFTTSDSNSNYYNFTFFSTAFAKTLRDSAKADIHVDVTYSATVTPDGDSTATNGVANDAASDYRENKGAPTSEHTNVLNAVFVFGSIKSKDKDYAALPGTVYRLIQDQDHPDSYLGTDGKFYTEAAADKAGVQLYKATANEQGVVAFAGLPIFGPAASAQAEGSDVKTVQDVHWVLEETSTPSGWRKPISPFTEVTYSNVKGQTEDQLAQTYGTNGAIEPAYGSLNFGQFNVTPAEHNTKQDPLKYNNVDVQKYLMHYEEGAADAPLSLPLTGGRGIVLLLVVGALLMGGALYARSRRNNAARA</sequence>
<feature type="signal peptide" evidence="2">
    <location>
        <begin position="1"/>
        <end position="39"/>
    </location>
</feature>
<evidence type="ECO:0000313" key="4">
    <source>
        <dbReference type="Proteomes" id="UP000248128"/>
    </source>
</evidence>
<accession>A0A318MM55</accession>
<dbReference type="RefSeq" id="WP_110412453.1">
    <property type="nucleotide sequence ID" value="NZ_QGLK01000001.1"/>
</dbReference>
<evidence type="ECO:0000313" key="3">
    <source>
        <dbReference type="EMBL" id="PXY89566.1"/>
    </source>
</evidence>
<dbReference type="Gene3D" id="2.60.40.10">
    <property type="entry name" value="Immunoglobulins"/>
    <property type="match status" value="1"/>
</dbReference>
<comment type="caution">
    <text evidence="3">The sequence shown here is derived from an EMBL/GenBank/DDBJ whole genome shotgun (WGS) entry which is preliminary data.</text>
</comment>
<gene>
    <name evidence="3" type="ORF">DKK74_01550</name>
</gene>
<reference evidence="3 4" key="1">
    <citation type="submission" date="2018-05" db="EMBL/GenBank/DDBJ databases">
        <title>Reference genomes for bee gut microbiota database.</title>
        <authorList>
            <person name="Ellegaard K.M."/>
        </authorList>
    </citation>
    <scope>NUCLEOTIDE SEQUENCE [LARGE SCALE GENOMIC DNA]</scope>
    <source>
        <strain evidence="3 4">ESL0199</strain>
    </source>
</reference>
<protein>
    <recommendedName>
        <fullName evidence="5">LPXTG cell wall anchor domain-containing protein</fullName>
    </recommendedName>
</protein>
<keyword evidence="1" id="KW-0472">Membrane</keyword>
<dbReference type="Proteomes" id="UP000248128">
    <property type="component" value="Unassembled WGS sequence"/>
</dbReference>
<evidence type="ECO:0000256" key="2">
    <source>
        <dbReference type="SAM" id="SignalP"/>
    </source>
</evidence>
<evidence type="ECO:0000256" key="1">
    <source>
        <dbReference type="SAM" id="Phobius"/>
    </source>
</evidence>
<dbReference type="GO" id="GO:0005975">
    <property type="term" value="P:carbohydrate metabolic process"/>
    <property type="evidence" value="ECO:0007669"/>
    <property type="project" value="UniProtKB-ARBA"/>
</dbReference>
<organism evidence="3 4">
    <name type="scientific">Bifidobacterium asteroides</name>
    <dbReference type="NCBI Taxonomy" id="1684"/>
    <lineage>
        <taxon>Bacteria</taxon>
        <taxon>Bacillati</taxon>
        <taxon>Actinomycetota</taxon>
        <taxon>Actinomycetes</taxon>
        <taxon>Bifidobacteriales</taxon>
        <taxon>Bifidobacteriaceae</taxon>
        <taxon>Bifidobacterium</taxon>
    </lineage>
</organism>
<keyword evidence="1" id="KW-0812">Transmembrane</keyword>
<name>A0A318MM55_9BIFI</name>
<dbReference type="OrthoDB" id="3240424at2"/>
<evidence type="ECO:0008006" key="5">
    <source>
        <dbReference type="Google" id="ProtNLM"/>
    </source>
</evidence>
<dbReference type="NCBIfam" id="TIGR01167">
    <property type="entry name" value="LPXTG_anchor"/>
    <property type="match status" value="1"/>
</dbReference>
<dbReference type="EMBL" id="QGLK01000001">
    <property type="protein sequence ID" value="PXY89566.1"/>
    <property type="molecule type" value="Genomic_DNA"/>
</dbReference>
<dbReference type="InterPro" id="IPR013783">
    <property type="entry name" value="Ig-like_fold"/>
</dbReference>
<keyword evidence="1" id="KW-1133">Transmembrane helix</keyword>
<dbReference type="AlphaFoldDB" id="A0A318MM55"/>
<dbReference type="Gene3D" id="2.60.40.740">
    <property type="match status" value="1"/>
</dbReference>
<feature type="transmembrane region" description="Helical" evidence="1">
    <location>
        <begin position="646"/>
        <end position="664"/>
    </location>
</feature>
<feature type="chain" id="PRO_5016378393" description="LPXTG cell wall anchor domain-containing protein" evidence="2">
    <location>
        <begin position="40"/>
        <end position="674"/>
    </location>
</feature>
<keyword evidence="2" id="KW-0732">Signal</keyword>
<proteinExistence type="predicted"/>